<sequence length="108" mass="11854">MAPIAAIDVETLLPVRSYSSCCRPQPRPPMAETVAELPDLCGCRVFSPIREVELEVALVMPRLSSANLDKGSEVSISSLWTDSDERSQLIVGGNGDSTTHRTKRKKKR</sequence>
<organism evidence="2">
    <name type="scientific">Oryza glumipatula</name>
    <dbReference type="NCBI Taxonomy" id="40148"/>
    <lineage>
        <taxon>Eukaryota</taxon>
        <taxon>Viridiplantae</taxon>
        <taxon>Streptophyta</taxon>
        <taxon>Embryophyta</taxon>
        <taxon>Tracheophyta</taxon>
        <taxon>Spermatophyta</taxon>
        <taxon>Magnoliopsida</taxon>
        <taxon>Liliopsida</taxon>
        <taxon>Poales</taxon>
        <taxon>Poaceae</taxon>
        <taxon>BOP clade</taxon>
        <taxon>Oryzoideae</taxon>
        <taxon>Oryzeae</taxon>
        <taxon>Oryzinae</taxon>
        <taxon>Oryza</taxon>
    </lineage>
</organism>
<evidence type="ECO:0000313" key="3">
    <source>
        <dbReference type="Proteomes" id="UP000026961"/>
    </source>
</evidence>
<evidence type="ECO:0000256" key="1">
    <source>
        <dbReference type="SAM" id="MobiDB-lite"/>
    </source>
</evidence>
<proteinExistence type="predicted"/>
<feature type="region of interest" description="Disordered" evidence="1">
    <location>
        <begin position="87"/>
        <end position="108"/>
    </location>
</feature>
<dbReference type="HOGENOM" id="CLU_2254558_0_0_1"/>
<keyword evidence="3" id="KW-1185">Reference proteome</keyword>
<accession>A0A0E0B8F7</accession>
<reference evidence="2" key="2">
    <citation type="submission" date="2018-05" db="EMBL/GenBank/DDBJ databases">
        <title>OgluRS3 (Oryza glumaepatula Reference Sequence Version 3).</title>
        <authorList>
            <person name="Zhang J."/>
            <person name="Kudrna D."/>
            <person name="Lee S."/>
            <person name="Talag J."/>
            <person name="Welchert J."/>
            <person name="Wing R.A."/>
        </authorList>
    </citation>
    <scope>NUCLEOTIDE SEQUENCE [LARGE SCALE GENOMIC DNA]</scope>
</reference>
<dbReference type="Proteomes" id="UP000026961">
    <property type="component" value="Chromosome 10"/>
</dbReference>
<dbReference type="Gramene" id="OGLUM10G04020.1">
    <property type="protein sequence ID" value="OGLUM10G04020.1"/>
    <property type="gene ID" value="OGLUM10G04020"/>
</dbReference>
<protein>
    <submittedName>
        <fullName evidence="2">Uncharacterized protein</fullName>
    </submittedName>
</protein>
<reference evidence="2" key="1">
    <citation type="submission" date="2015-04" db="UniProtKB">
        <authorList>
            <consortium name="EnsemblPlants"/>
        </authorList>
    </citation>
    <scope>IDENTIFICATION</scope>
</reference>
<dbReference type="EnsemblPlants" id="OGLUM10G04020.1">
    <property type="protein sequence ID" value="OGLUM10G04020.1"/>
    <property type="gene ID" value="OGLUM10G04020"/>
</dbReference>
<name>A0A0E0B8F7_9ORYZ</name>
<dbReference type="AlphaFoldDB" id="A0A0E0B8F7"/>
<evidence type="ECO:0000313" key="2">
    <source>
        <dbReference type="EnsemblPlants" id="OGLUM10G04020.1"/>
    </source>
</evidence>